<keyword evidence="6 8" id="KW-1133">Transmembrane helix</keyword>
<proteinExistence type="predicted"/>
<dbReference type="GO" id="GO:0008610">
    <property type="term" value="P:lipid biosynthetic process"/>
    <property type="evidence" value="ECO:0007669"/>
    <property type="project" value="UniProtKB-ARBA"/>
</dbReference>
<keyword evidence="7 8" id="KW-0472">Membrane</keyword>
<evidence type="ECO:0000256" key="8">
    <source>
        <dbReference type="SAM" id="Phobius"/>
    </source>
</evidence>
<dbReference type="PANTHER" id="PTHR33908">
    <property type="entry name" value="MANNOSYLTRANSFERASE YKCB-RELATED"/>
    <property type="match status" value="1"/>
</dbReference>
<keyword evidence="5 8" id="KW-0812">Transmembrane</keyword>
<dbReference type="AlphaFoldDB" id="A0A3B1CUT8"/>
<accession>A0A3B1CUT8</accession>
<evidence type="ECO:0000259" key="9">
    <source>
        <dbReference type="Pfam" id="PF13231"/>
    </source>
</evidence>
<keyword evidence="3" id="KW-0328">Glycosyltransferase</keyword>
<feature type="transmembrane region" description="Helical" evidence="8">
    <location>
        <begin position="73"/>
        <end position="91"/>
    </location>
</feature>
<evidence type="ECO:0000256" key="3">
    <source>
        <dbReference type="ARBA" id="ARBA00022676"/>
    </source>
</evidence>
<dbReference type="EMBL" id="UOGI01000307">
    <property type="protein sequence ID" value="VAX34376.1"/>
    <property type="molecule type" value="Genomic_DNA"/>
</dbReference>
<name>A0A3B1CUT8_9ZZZZ</name>
<reference evidence="10" key="1">
    <citation type="submission" date="2018-06" db="EMBL/GenBank/DDBJ databases">
        <authorList>
            <person name="Zhirakovskaya E."/>
        </authorList>
    </citation>
    <scope>NUCLEOTIDE SEQUENCE</scope>
</reference>
<evidence type="ECO:0000256" key="2">
    <source>
        <dbReference type="ARBA" id="ARBA00022475"/>
    </source>
</evidence>
<gene>
    <name evidence="10" type="ORF">MNBD_NITROSPIRAE03-892</name>
</gene>
<dbReference type="InterPro" id="IPR038731">
    <property type="entry name" value="RgtA/B/C-like"/>
</dbReference>
<evidence type="ECO:0000313" key="10">
    <source>
        <dbReference type="EMBL" id="VAX34376.1"/>
    </source>
</evidence>
<evidence type="ECO:0000256" key="1">
    <source>
        <dbReference type="ARBA" id="ARBA00004651"/>
    </source>
</evidence>
<keyword evidence="4" id="KW-0808">Transferase</keyword>
<evidence type="ECO:0000256" key="6">
    <source>
        <dbReference type="ARBA" id="ARBA00022989"/>
    </source>
</evidence>
<evidence type="ECO:0000256" key="7">
    <source>
        <dbReference type="ARBA" id="ARBA00023136"/>
    </source>
</evidence>
<comment type="subcellular location">
    <subcellularLocation>
        <location evidence="1">Cell membrane</location>
        <topology evidence="1">Multi-pass membrane protein</topology>
    </subcellularLocation>
</comment>
<organism evidence="10">
    <name type="scientific">hydrothermal vent metagenome</name>
    <dbReference type="NCBI Taxonomy" id="652676"/>
    <lineage>
        <taxon>unclassified sequences</taxon>
        <taxon>metagenomes</taxon>
        <taxon>ecological metagenomes</taxon>
    </lineage>
</organism>
<dbReference type="PANTHER" id="PTHR33908:SF11">
    <property type="entry name" value="MEMBRANE PROTEIN"/>
    <property type="match status" value="1"/>
</dbReference>
<dbReference type="Pfam" id="PF13231">
    <property type="entry name" value="PMT_2"/>
    <property type="match status" value="1"/>
</dbReference>
<dbReference type="GO" id="GO:0016763">
    <property type="term" value="F:pentosyltransferase activity"/>
    <property type="evidence" value="ECO:0007669"/>
    <property type="project" value="TreeGrafter"/>
</dbReference>
<protein>
    <recommendedName>
        <fullName evidence="9">Glycosyltransferase RgtA/B/C/D-like domain-containing protein</fullName>
    </recommendedName>
</protein>
<dbReference type="InterPro" id="IPR050297">
    <property type="entry name" value="LipidA_mod_glycosyltrf_83"/>
</dbReference>
<evidence type="ECO:0000256" key="5">
    <source>
        <dbReference type="ARBA" id="ARBA00022692"/>
    </source>
</evidence>
<sequence length="329" mass="37639">MSKKESITVSLLTILTPLALYLLRSADTNFTLRWPWLFEGLSSAGILLILVPGIILITILAWALSKNRYFERYPVTFLFTVSFVSAAVFWVEPQFNIDTSRYFIQAKHLELYGIRYFFSEWGREITAWTDSPVLPFIYGLIFRFAGERIIYIEIFTTLLFSLTVVLTYLTGKTLWDEKTGLYGGLFLLGIPYLFTQVPLMMVDVPTMFFLTLSIFSFIKVMEQGGTRRIIFSSIAIFLAMFSKYSTWPMLSVLAVILVVYQKRNPKKMVLRAAAVALITALLTALAVALKYNVISEQFGILTGYQVTVLDEWTETFTSAFLFQTHPFIT</sequence>
<keyword evidence="2" id="KW-1003">Cell membrane</keyword>
<feature type="domain" description="Glycosyltransferase RgtA/B/C/D-like" evidence="9">
    <location>
        <begin position="131"/>
        <end position="280"/>
    </location>
</feature>
<feature type="transmembrane region" description="Helical" evidence="8">
    <location>
        <begin position="234"/>
        <end position="260"/>
    </location>
</feature>
<feature type="transmembrane region" description="Helical" evidence="8">
    <location>
        <begin position="149"/>
        <end position="169"/>
    </location>
</feature>
<feature type="transmembrane region" description="Helical" evidence="8">
    <location>
        <begin position="41"/>
        <end position="64"/>
    </location>
</feature>
<dbReference type="GO" id="GO:0005886">
    <property type="term" value="C:plasma membrane"/>
    <property type="evidence" value="ECO:0007669"/>
    <property type="project" value="UniProtKB-SubCell"/>
</dbReference>
<evidence type="ECO:0000256" key="4">
    <source>
        <dbReference type="ARBA" id="ARBA00022679"/>
    </source>
</evidence>
<feature type="non-terminal residue" evidence="10">
    <location>
        <position position="329"/>
    </location>
</feature>
<feature type="transmembrane region" description="Helical" evidence="8">
    <location>
        <begin position="272"/>
        <end position="291"/>
    </location>
</feature>